<dbReference type="SUPFAM" id="SSF52540">
    <property type="entry name" value="P-loop containing nucleoside triphosphate hydrolases"/>
    <property type="match status" value="1"/>
</dbReference>
<dbReference type="InterPro" id="IPR003136">
    <property type="entry name" value="Cytidylate_kin"/>
</dbReference>
<evidence type="ECO:0000256" key="3">
    <source>
        <dbReference type="ARBA" id="ARBA00022741"/>
    </source>
</evidence>
<dbReference type="OrthoDB" id="9807434at2"/>
<evidence type="ECO:0000256" key="2">
    <source>
        <dbReference type="ARBA" id="ARBA00022679"/>
    </source>
</evidence>
<evidence type="ECO:0000256" key="1">
    <source>
        <dbReference type="ARBA" id="ARBA00009427"/>
    </source>
</evidence>
<dbReference type="NCBIfam" id="TIGR00017">
    <property type="entry name" value="cmk"/>
    <property type="match status" value="1"/>
</dbReference>
<dbReference type="GO" id="GO:0005524">
    <property type="term" value="F:ATP binding"/>
    <property type="evidence" value="ECO:0007669"/>
    <property type="project" value="UniProtKB-UniRule"/>
</dbReference>
<keyword evidence="5 8" id="KW-0067">ATP-binding</keyword>
<dbReference type="GO" id="GO:0005829">
    <property type="term" value="C:cytosol"/>
    <property type="evidence" value="ECO:0007669"/>
    <property type="project" value="TreeGrafter"/>
</dbReference>
<dbReference type="HAMAP" id="MF_00238">
    <property type="entry name" value="Cytidyl_kinase_type1"/>
    <property type="match status" value="1"/>
</dbReference>
<dbReference type="EMBL" id="FOWD01000003">
    <property type="protein sequence ID" value="SFN88408.1"/>
    <property type="molecule type" value="Genomic_DNA"/>
</dbReference>
<keyword evidence="3 8" id="KW-0547">Nucleotide-binding</keyword>
<gene>
    <name evidence="8" type="primary">cmk</name>
    <name evidence="10" type="ORF">SAMN04489757_103167</name>
</gene>
<proteinExistence type="inferred from homology"/>
<dbReference type="RefSeq" id="WP_091684281.1">
    <property type="nucleotide sequence ID" value="NZ_BAABFM010000006.1"/>
</dbReference>
<dbReference type="CDD" id="cd02020">
    <property type="entry name" value="CMPK"/>
    <property type="match status" value="1"/>
</dbReference>
<dbReference type="GO" id="GO:0036430">
    <property type="term" value="F:CMP kinase activity"/>
    <property type="evidence" value="ECO:0007669"/>
    <property type="project" value="RHEA"/>
</dbReference>
<keyword evidence="2 8" id="KW-0808">Transferase</keyword>
<dbReference type="STRING" id="1527.SAMN04489757_103167"/>
<dbReference type="GO" id="GO:0006220">
    <property type="term" value="P:pyrimidine nucleotide metabolic process"/>
    <property type="evidence" value="ECO:0007669"/>
    <property type="project" value="UniProtKB-UniRule"/>
</dbReference>
<organism evidence="10 11">
    <name type="scientific">Anaerocolumna aminovalerica</name>
    <dbReference type="NCBI Taxonomy" id="1527"/>
    <lineage>
        <taxon>Bacteria</taxon>
        <taxon>Bacillati</taxon>
        <taxon>Bacillota</taxon>
        <taxon>Clostridia</taxon>
        <taxon>Lachnospirales</taxon>
        <taxon>Lachnospiraceae</taxon>
        <taxon>Anaerocolumna</taxon>
    </lineage>
</organism>
<dbReference type="Pfam" id="PF02224">
    <property type="entry name" value="Cytidylate_kin"/>
    <property type="match status" value="1"/>
</dbReference>
<dbReference type="PANTHER" id="PTHR21299:SF2">
    <property type="entry name" value="CYTIDYLATE KINASE"/>
    <property type="match status" value="1"/>
</dbReference>
<evidence type="ECO:0000256" key="7">
    <source>
        <dbReference type="ARBA" id="ARBA00048478"/>
    </source>
</evidence>
<feature type="domain" description="Cytidylate kinase" evidence="9">
    <location>
        <begin position="6"/>
        <end position="217"/>
    </location>
</feature>
<dbReference type="EC" id="2.7.4.25" evidence="8"/>
<comment type="catalytic activity">
    <reaction evidence="6 8">
        <text>dCMP + ATP = dCDP + ADP</text>
        <dbReference type="Rhea" id="RHEA:25094"/>
        <dbReference type="ChEBI" id="CHEBI:30616"/>
        <dbReference type="ChEBI" id="CHEBI:57566"/>
        <dbReference type="ChEBI" id="CHEBI:58593"/>
        <dbReference type="ChEBI" id="CHEBI:456216"/>
        <dbReference type="EC" id="2.7.4.25"/>
    </reaction>
</comment>
<protein>
    <recommendedName>
        <fullName evidence="8">Cytidylate kinase</fullName>
        <shortName evidence="8">CK</shortName>
        <ecNumber evidence="8">2.7.4.25</ecNumber>
    </recommendedName>
    <alternativeName>
        <fullName evidence="8">Cytidine monophosphate kinase</fullName>
        <shortName evidence="8">CMP kinase</shortName>
    </alternativeName>
</protein>
<dbReference type="GO" id="GO:0036431">
    <property type="term" value="F:dCMP kinase activity"/>
    <property type="evidence" value="ECO:0007669"/>
    <property type="project" value="InterPro"/>
</dbReference>
<dbReference type="InterPro" id="IPR027417">
    <property type="entry name" value="P-loop_NTPase"/>
</dbReference>
<reference evidence="10 11" key="1">
    <citation type="submission" date="2016-10" db="EMBL/GenBank/DDBJ databases">
        <authorList>
            <person name="de Groot N.N."/>
        </authorList>
    </citation>
    <scope>NUCLEOTIDE SEQUENCE [LARGE SCALE GENOMIC DNA]</scope>
    <source>
        <strain evidence="10 11">DSM 1283</strain>
    </source>
</reference>
<accession>A0A1I5CN55</accession>
<evidence type="ECO:0000259" key="9">
    <source>
        <dbReference type="Pfam" id="PF02224"/>
    </source>
</evidence>
<dbReference type="PANTHER" id="PTHR21299">
    <property type="entry name" value="CYTIDYLATE KINASE/PANTOATE-BETA-ALANINE LIGASE"/>
    <property type="match status" value="1"/>
</dbReference>
<name>A0A1I5CN55_9FIRM</name>
<sequence>MKNKNIAIDGPAGAGKSTIAKSIAKKLQIVYVDTGAMYRAVALYFIRQNIDTESREEIQKACDSLEITIDYKNGEQQVILNNENVTNLLRKEEVGNMASAVAKHYEVRKKMVELQQNLAKIRTVIMDGRDIGTVVLPDAGLKIYLTASSRERAKRRWNELSLKGIPCNIDEIEQDIKARDKQDMNREISPLCQAEDAVLVDSSQMSIEEVIDRIIALYLERLERG</sequence>
<dbReference type="Gene3D" id="3.40.50.300">
    <property type="entry name" value="P-loop containing nucleotide triphosphate hydrolases"/>
    <property type="match status" value="1"/>
</dbReference>
<evidence type="ECO:0000256" key="8">
    <source>
        <dbReference type="HAMAP-Rule" id="MF_00238"/>
    </source>
</evidence>
<comment type="catalytic activity">
    <reaction evidence="7 8">
        <text>CMP + ATP = CDP + ADP</text>
        <dbReference type="Rhea" id="RHEA:11600"/>
        <dbReference type="ChEBI" id="CHEBI:30616"/>
        <dbReference type="ChEBI" id="CHEBI:58069"/>
        <dbReference type="ChEBI" id="CHEBI:60377"/>
        <dbReference type="ChEBI" id="CHEBI:456216"/>
        <dbReference type="EC" id="2.7.4.25"/>
    </reaction>
</comment>
<keyword evidence="8" id="KW-0963">Cytoplasm</keyword>
<dbReference type="Proteomes" id="UP000198806">
    <property type="component" value="Unassembled WGS sequence"/>
</dbReference>
<keyword evidence="4 8" id="KW-0418">Kinase</keyword>
<evidence type="ECO:0000256" key="5">
    <source>
        <dbReference type="ARBA" id="ARBA00022840"/>
    </source>
</evidence>
<evidence type="ECO:0000313" key="11">
    <source>
        <dbReference type="Proteomes" id="UP000198806"/>
    </source>
</evidence>
<keyword evidence="11" id="KW-1185">Reference proteome</keyword>
<comment type="similarity">
    <text evidence="1 8">Belongs to the cytidylate kinase family. Type 1 subfamily.</text>
</comment>
<evidence type="ECO:0000256" key="4">
    <source>
        <dbReference type="ARBA" id="ARBA00022777"/>
    </source>
</evidence>
<dbReference type="InterPro" id="IPR011994">
    <property type="entry name" value="Cytidylate_kinase_dom"/>
</dbReference>
<dbReference type="AlphaFoldDB" id="A0A1I5CN55"/>
<dbReference type="GO" id="GO:0015949">
    <property type="term" value="P:nucleobase-containing small molecule interconversion"/>
    <property type="evidence" value="ECO:0007669"/>
    <property type="project" value="TreeGrafter"/>
</dbReference>
<feature type="binding site" evidence="8">
    <location>
        <begin position="10"/>
        <end position="18"/>
    </location>
    <ligand>
        <name>ATP</name>
        <dbReference type="ChEBI" id="CHEBI:30616"/>
    </ligand>
</feature>
<evidence type="ECO:0000256" key="6">
    <source>
        <dbReference type="ARBA" id="ARBA00047615"/>
    </source>
</evidence>
<comment type="subcellular location">
    <subcellularLocation>
        <location evidence="8">Cytoplasm</location>
    </subcellularLocation>
</comment>
<evidence type="ECO:0000313" key="10">
    <source>
        <dbReference type="EMBL" id="SFN88408.1"/>
    </source>
</evidence>